<protein>
    <submittedName>
        <fullName evidence="5">EF-P lysine aminoacylase EpmA</fullName>
    </submittedName>
</protein>
<keyword evidence="3" id="KW-0067">ATP-binding</keyword>
<name>A0ABV3T4B5_9GAMM</name>
<dbReference type="PANTHER" id="PTHR42918">
    <property type="entry name" value="LYSYL-TRNA SYNTHETASE"/>
    <property type="match status" value="1"/>
</dbReference>
<evidence type="ECO:0000313" key="6">
    <source>
        <dbReference type="Proteomes" id="UP001556637"/>
    </source>
</evidence>
<dbReference type="Proteomes" id="UP001556637">
    <property type="component" value="Unassembled WGS sequence"/>
</dbReference>
<evidence type="ECO:0000259" key="4">
    <source>
        <dbReference type="PROSITE" id="PS50862"/>
    </source>
</evidence>
<comment type="caution">
    <text evidence="5">The sequence shown here is derived from an EMBL/GenBank/DDBJ whole genome shotgun (WGS) entry which is preliminary data.</text>
</comment>
<dbReference type="PRINTS" id="PR00982">
    <property type="entry name" value="TRNASYNTHLYS"/>
</dbReference>
<keyword evidence="2" id="KW-0547">Nucleotide-binding</keyword>
<feature type="domain" description="Aminoacyl-transfer RNA synthetases class-II family profile" evidence="4">
    <location>
        <begin position="23"/>
        <end position="310"/>
    </location>
</feature>
<dbReference type="Pfam" id="PF00152">
    <property type="entry name" value="tRNA-synt_2"/>
    <property type="match status" value="1"/>
</dbReference>
<dbReference type="InterPro" id="IPR018149">
    <property type="entry name" value="Lys-tRNA-synth_II_C"/>
</dbReference>
<accession>A0ABV3T4B5</accession>
<proteinExistence type="predicted"/>
<dbReference type="EMBL" id="JBAKFF010000001">
    <property type="protein sequence ID" value="MEX0430036.1"/>
    <property type="molecule type" value="Genomic_DNA"/>
</dbReference>
<evidence type="ECO:0000256" key="3">
    <source>
        <dbReference type="ARBA" id="ARBA00022840"/>
    </source>
</evidence>
<dbReference type="Gene3D" id="3.30.930.10">
    <property type="entry name" value="Bira Bifunctional Protein, Domain 2"/>
    <property type="match status" value="1"/>
</dbReference>
<dbReference type="SUPFAM" id="SSF55681">
    <property type="entry name" value="Class II aaRS and biotin synthetases"/>
    <property type="match status" value="1"/>
</dbReference>
<keyword evidence="1" id="KW-0436">Ligase</keyword>
<sequence>MAGADWPPSADIGRLRQRADWLKAVRRFFAERELIEVETPVLSQAGVTDVHIESLRERDTGRWLQTSPEYAMKRLLAAGLGDCYQITRAFRAGEQGRWHNPEFTLLEWYRLGFHPDQLMDEVAALVAGFLGATGVVRKRYVDAFLDAGLPDPLVAGEAELTRAASGHPNAMPVPTGLSRHGLLDWLFSQVVVPGLPARCFITHYPAGQAVLARLDDADPRVAARFELFCNGVEIANGFHELTDPGALRRRFESDQVARRRAGQAIPDIDERLLAAMASGLPDCAGVALGLDRLFALAAGEDSLAGVIAFPWDRA</sequence>
<keyword evidence="6" id="KW-1185">Reference proteome</keyword>
<organism evidence="5 6">
    <name type="scientific">Spiribacter insolitus</name>
    <dbReference type="NCBI Taxonomy" id="3122417"/>
    <lineage>
        <taxon>Bacteria</taxon>
        <taxon>Pseudomonadati</taxon>
        <taxon>Pseudomonadota</taxon>
        <taxon>Gammaproteobacteria</taxon>
        <taxon>Chromatiales</taxon>
        <taxon>Ectothiorhodospiraceae</taxon>
        <taxon>Spiribacter</taxon>
    </lineage>
</organism>
<evidence type="ECO:0000256" key="1">
    <source>
        <dbReference type="ARBA" id="ARBA00022598"/>
    </source>
</evidence>
<gene>
    <name evidence="5" type="primary">epmA</name>
    <name evidence="5" type="ORF">V6X30_01300</name>
</gene>
<evidence type="ECO:0000313" key="5">
    <source>
        <dbReference type="EMBL" id="MEX0430036.1"/>
    </source>
</evidence>
<dbReference type="PANTHER" id="PTHR42918:SF6">
    <property type="entry name" value="ELONGATION FACTOR P--(R)-BETA-LYSINE LIGASE"/>
    <property type="match status" value="1"/>
</dbReference>
<dbReference type="NCBIfam" id="NF006828">
    <property type="entry name" value="PRK09350.1"/>
    <property type="match status" value="1"/>
</dbReference>
<dbReference type="PROSITE" id="PS50862">
    <property type="entry name" value="AA_TRNA_LIGASE_II"/>
    <property type="match status" value="1"/>
</dbReference>
<dbReference type="InterPro" id="IPR006195">
    <property type="entry name" value="aa-tRNA-synth_II"/>
</dbReference>
<dbReference type="InterPro" id="IPR045864">
    <property type="entry name" value="aa-tRNA-synth_II/BPL/LPL"/>
</dbReference>
<evidence type="ECO:0000256" key="2">
    <source>
        <dbReference type="ARBA" id="ARBA00022741"/>
    </source>
</evidence>
<dbReference type="InterPro" id="IPR004525">
    <property type="entry name" value="EpmA"/>
</dbReference>
<reference evidence="5 6" key="1">
    <citation type="submission" date="2024-02" db="EMBL/GenBank/DDBJ databases">
        <title>New especies of Spiribacter isolated from saline water.</title>
        <authorList>
            <person name="Leon M.J."/>
            <person name="De La Haba R."/>
            <person name="Sanchez-Porro C."/>
            <person name="Ventosa A."/>
        </authorList>
    </citation>
    <scope>NUCLEOTIDE SEQUENCE [LARGE SCALE GENOMIC DNA]</scope>
    <source>
        <strain evidence="6">ag22IC4-189</strain>
    </source>
</reference>
<dbReference type="RefSeq" id="WP_367982830.1">
    <property type="nucleotide sequence ID" value="NZ_JBAKFF010000001.1"/>
</dbReference>
<dbReference type="InterPro" id="IPR004364">
    <property type="entry name" value="Aa-tRNA-synt_II"/>
</dbReference>
<dbReference type="NCBIfam" id="TIGR00462">
    <property type="entry name" value="genX"/>
    <property type="match status" value="1"/>
</dbReference>